<feature type="non-terminal residue" evidence="1">
    <location>
        <position position="66"/>
    </location>
</feature>
<gene>
    <name evidence="1" type="ORF">RUM43_009440</name>
</gene>
<reference evidence="1 2" key="1">
    <citation type="submission" date="2023-10" db="EMBL/GenBank/DDBJ databases">
        <title>Genomes of two closely related lineages of the louse Polyplax serrata with different host specificities.</title>
        <authorList>
            <person name="Martinu J."/>
            <person name="Tarabai H."/>
            <person name="Stefka J."/>
            <person name="Hypsa V."/>
        </authorList>
    </citation>
    <scope>NUCLEOTIDE SEQUENCE [LARGE SCALE GENOMIC DNA]</scope>
    <source>
        <strain evidence="1">HR10_N</strain>
    </source>
</reference>
<name>A0AAN8PIG4_POLSC</name>
<proteinExistence type="predicted"/>
<evidence type="ECO:0000313" key="1">
    <source>
        <dbReference type="EMBL" id="KAK6623588.1"/>
    </source>
</evidence>
<dbReference type="Proteomes" id="UP001372834">
    <property type="component" value="Unassembled WGS sequence"/>
</dbReference>
<accession>A0AAN8PIG4</accession>
<evidence type="ECO:0000313" key="2">
    <source>
        <dbReference type="Proteomes" id="UP001372834"/>
    </source>
</evidence>
<comment type="caution">
    <text evidence="1">The sequence shown here is derived from an EMBL/GenBank/DDBJ whole genome shotgun (WGS) entry which is preliminary data.</text>
</comment>
<dbReference type="EMBL" id="JAWJWE010000038">
    <property type="protein sequence ID" value="KAK6623588.1"/>
    <property type="molecule type" value="Genomic_DNA"/>
</dbReference>
<organism evidence="1 2">
    <name type="scientific">Polyplax serrata</name>
    <name type="common">Common mouse louse</name>
    <dbReference type="NCBI Taxonomy" id="468196"/>
    <lineage>
        <taxon>Eukaryota</taxon>
        <taxon>Metazoa</taxon>
        <taxon>Ecdysozoa</taxon>
        <taxon>Arthropoda</taxon>
        <taxon>Hexapoda</taxon>
        <taxon>Insecta</taxon>
        <taxon>Pterygota</taxon>
        <taxon>Neoptera</taxon>
        <taxon>Paraneoptera</taxon>
        <taxon>Psocodea</taxon>
        <taxon>Troctomorpha</taxon>
        <taxon>Phthiraptera</taxon>
        <taxon>Anoplura</taxon>
        <taxon>Polyplacidae</taxon>
        <taxon>Polyplax</taxon>
    </lineage>
</organism>
<protein>
    <submittedName>
        <fullName evidence="1">Uncharacterized protein</fullName>
    </submittedName>
</protein>
<sequence>MKCTQQGGVVRSCDSDLKPIVPQEHLQTIDICRSYSYEGVVGWHEGFQPLKRLHVTIGSMRPQCRR</sequence>
<dbReference type="AlphaFoldDB" id="A0AAN8PIG4"/>